<organism evidence="4 5">
    <name type="scientific">Prevotella pectinovora</name>
    <dbReference type="NCBI Taxonomy" id="1602169"/>
    <lineage>
        <taxon>Bacteria</taxon>
        <taxon>Pseudomonadati</taxon>
        <taxon>Bacteroidota</taxon>
        <taxon>Bacteroidia</taxon>
        <taxon>Bacteroidales</taxon>
        <taxon>Prevotellaceae</taxon>
        <taxon>Prevotella</taxon>
    </lineage>
</organism>
<evidence type="ECO:0000313" key="5">
    <source>
        <dbReference type="Proteomes" id="UP000032046"/>
    </source>
</evidence>
<sequence>MKRTTYTFLTMIVALLVFCACSGQKSKNARTDTYSSGKMTLMCDESFSPIVEEELAVFHAMYPDAHVTAKYTNEIDAFNALMKQDVHLIITARNLSKKQLEYFKSMKIQPRYFPLGYDGLAFIINKNNVDSCITVKDIKRILSGQATKWNQINKGSKFGTIDVVFDNKQSAAVRWAVDSILGGKPINSPNISAVNTSAEVIKYVEKTPNAIGIIGSNWLNDKRDTTNVTFKKNITVMSVCQMEKATEMNSWKPYQLYLLDGRYPFARTIYALLADPFHGLPVGVANFMQSPQGQKIILKSALLPYRGDLEWRSVQVNDD</sequence>
<keyword evidence="5" id="KW-1185">Reference proteome</keyword>
<feature type="domain" description="PBP" evidence="3">
    <location>
        <begin position="32"/>
        <end position="290"/>
    </location>
</feature>
<dbReference type="InterPro" id="IPR050811">
    <property type="entry name" value="Phosphate_ABC_transporter"/>
</dbReference>
<gene>
    <name evidence="4" type="ORF">ST44_12020</name>
</gene>
<evidence type="ECO:0000256" key="2">
    <source>
        <dbReference type="SAM" id="SignalP"/>
    </source>
</evidence>
<dbReference type="InterPro" id="IPR024370">
    <property type="entry name" value="PBP_domain"/>
</dbReference>
<feature type="chain" id="PRO_5002211307" evidence="2">
    <location>
        <begin position="20"/>
        <end position="319"/>
    </location>
</feature>
<keyword evidence="1 2" id="KW-0732">Signal</keyword>
<dbReference type="Proteomes" id="UP000032046">
    <property type="component" value="Unassembled WGS sequence"/>
</dbReference>
<dbReference type="PANTHER" id="PTHR30570">
    <property type="entry name" value="PERIPLASMIC PHOSPHATE BINDING COMPONENT OF PHOSPHATE ABC TRANSPORTER"/>
    <property type="match status" value="1"/>
</dbReference>
<proteinExistence type="predicted"/>
<dbReference type="AlphaFoldDB" id="A0A0D0HA78"/>
<evidence type="ECO:0000313" key="4">
    <source>
        <dbReference type="EMBL" id="KIP60072.1"/>
    </source>
</evidence>
<name>A0A0D0HA78_9BACT</name>
<dbReference type="EMBL" id="JXQK01000088">
    <property type="protein sequence ID" value="KIP60072.1"/>
    <property type="molecule type" value="Genomic_DNA"/>
</dbReference>
<dbReference type="Gene3D" id="3.40.190.10">
    <property type="entry name" value="Periplasmic binding protein-like II"/>
    <property type="match status" value="2"/>
</dbReference>
<reference evidence="4 5" key="1">
    <citation type="submission" date="2015-01" db="EMBL/GenBank/DDBJ databases">
        <title>Comparative genomics of non-oral Prevotella species.</title>
        <authorList>
            <person name="Accetto T."/>
            <person name="Nograsek B."/>
            <person name="Avgustin G."/>
        </authorList>
    </citation>
    <scope>NUCLEOTIDE SEQUENCE [LARGE SCALE GENOMIC DNA]</scope>
    <source>
        <strain evidence="4 5">P5-119</strain>
    </source>
</reference>
<evidence type="ECO:0000256" key="1">
    <source>
        <dbReference type="ARBA" id="ARBA00022729"/>
    </source>
</evidence>
<accession>A0A0D0HA78</accession>
<comment type="caution">
    <text evidence="4">The sequence shown here is derived from an EMBL/GenBank/DDBJ whole genome shotgun (WGS) entry which is preliminary data.</text>
</comment>
<evidence type="ECO:0000259" key="3">
    <source>
        <dbReference type="Pfam" id="PF12849"/>
    </source>
</evidence>
<dbReference type="Pfam" id="PF12849">
    <property type="entry name" value="PBP_like_2"/>
    <property type="match status" value="1"/>
</dbReference>
<feature type="signal peptide" evidence="2">
    <location>
        <begin position="1"/>
        <end position="19"/>
    </location>
</feature>
<protein>
    <submittedName>
        <fullName evidence="4">Phosphate-binding protein</fullName>
    </submittedName>
</protein>
<dbReference type="STRING" id="1602171.ST44_12020"/>
<dbReference type="PROSITE" id="PS51257">
    <property type="entry name" value="PROKAR_LIPOPROTEIN"/>
    <property type="match status" value="1"/>
</dbReference>
<dbReference type="PANTHER" id="PTHR30570:SF1">
    <property type="entry name" value="PHOSPHATE-BINDING PROTEIN PSTS"/>
    <property type="match status" value="1"/>
</dbReference>
<dbReference type="SUPFAM" id="SSF53850">
    <property type="entry name" value="Periplasmic binding protein-like II"/>
    <property type="match status" value="1"/>
</dbReference>
<dbReference type="RefSeq" id="WP_042520137.1">
    <property type="nucleotide sequence ID" value="NZ_JXQK01000088.1"/>
</dbReference>